<dbReference type="InterPro" id="IPR036390">
    <property type="entry name" value="WH_DNA-bd_sf"/>
</dbReference>
<evidence type="ECO:0000259" key="4">
    <source>
        <dbReference type="SMART" id="SM00418"/>
    </source>
</evidence>
<dbReference type="GO" id="GO:0003700">
    <property type="term" value="F:DNA-binding transcription factor activity"/>
    <property type="evidence" value="ECO:0007669"/>
    <property type="project" value="InterPro"/>
</dbReference>
<dbReference type="RefSeq" id="WP_184797136.1">
    <property type="nucleotide sequence ID" value="NZ_JACHMY010000001.1"/>
</dbReference>
<keyword evidence="1" id="KW-0805">Transcription regulation</keyword>
<dbReference type="PANTHER" id="PTHR43132:SF2">
    <property type="entry name" value="ARSENICAL RESISTANCE OPERON REPRESSOR ARSR-RELATED"/>
    <property type="match status" value="1"/>
</dbReference>
<keyword evidence="3" id="KW-0804">Transcription</keyword>
<sequence>MNATVSPRHTELVLGELSRVRIGVAPAPMASLISLVVDTLGGPRQGIAPDWIRTIRRALPPDAAQAVIPMFNRTGALLPACLTPLGIDGSPVQEQLDRIANVTPDELGEDVELMTPGEPPMPWRGALRRPRQWLGLYVRLLTAAWTAYAPIWQESSGIRARETDRIGAATVTGGLDVLLSNLSTRARYGEQTLYLSDQHPYRVVLKDRPVVLVPLVSGTSASVFNLDEPDRVWLGYPVPGLDRLGEAPPPAADSLALLIGPLRAAILRALVRPVSMGRLARQLNAGPSTATYHCTQLAAAGLVVRHRAGREVRIQRTPRGDALVDLLS</sequence>
<proteinExistence type="predicted"/>
<feature type="domain" description="HTH arsR-type" evidence="4">
    <location>
        <begin position="253"/>
        <end position="328"/>
    </location>
</feature>
<keyword evidence="2 5" id="KW-0238">DNA-binding</keyword>
<comment type="caution">
    <text evidence="5">The sequence shown here is derived from an EMBL/GenBank/DDBJ whole genome shotgun (WGS) entry which is preliminary data.</text>
</comment>
<dbReference type="PANTHER" id="PTHR43132">
    <property type="entry name" value="ARSENICAL RESISTANCE OPERON REPRESSOR ARSR-RELATED"/>
    <property type="match status" value="1"/>
</dbReference>
<dbReference type="AlphaFoldDB" id="A0A7W9J991"/>
<dbReference type="InterPro" id="IPR036388">
    <property type="entry name" value="WH-like_DNA-bd_sf"/>
</dbReference>
<evidence type="ECO:0000256" key="1">
    <source>
        <dbReference type="ARBA" id="ARBA00023015"/>
    </source>
</evidence>
<evidence type="ECO:0000313" key="6">
    <source>
        <dbReference type="Proteomes" id="UP000549971"/>
    </source>
</evidence>
<protein>
    <submittedName>
        <fullName evidence="5">DNA-binding transcriptional ArsR family regulator</fullName>
    </submittedName>
</protein>
<dbReference type="CDD" id="cd00090">
    <property type="entry name" value="HTH_ARSR"/>
    <property type="match status" value="1"/>
</dbReference>
<dbReference type="EMBL" id="JACHMY010000001">
    <property type="protein sequence ID" value="MBB5837268.1"/>
    <property type="molecule type" value="Genomic_DNA"/>
</dbReference>
<dbReference type="InterPro" id="IPR011991">
    <property type="entry name" value="ArsR-like_HTH"/>
</dbReference>
<dbReference type="Gene3D" id="1.10.10.10">
    <property type="entry name" value="Winged helix-like DNA-binding domain superfamily/Winged helix DNA-binding domain"/>
    <property type="match status" value="1"/>
</dbReference>
<organism evidence="5 6">
    <name type="scientific">Kribbella italica</name>
    <dbReference type="NCBI Taxonomy" id="1540520"/>
    <lineage>
        <taxon>Bacteria</taxon>
        <taxon>Bacillati</taxon>
        <taxon>Actinomycetota</taxon>
        <taxon>Actinomycetes</taxon>
        <taxon>Propionibacteriales</taxon>
        <taxon>Kribbellaceae</taxon>
        <taxon>Kribbella</taxon>
    </lineage>
</organism>
<name>A0A7W9J991_9ACTN</name>
<evidence type="ECO:0000256" key="2">
    <source>
        <dbReference type="ARBA" id="ARBA00023125"/>
    </source>
</evidence>
<evidence type="ECO:0000313" key="5">
    <source>
        <dbReference type="EMBL" id="MBB5837268.1"/>
    </source>
</evidence>
<accession>A0A7W9J991</accession>
<dbReference type="SUPFAM" id="SSF46785">
    <property type="entry name" value="Winged helix' DNA-binding domain"/>
    <property type="match status" value="1"/>
</dbReference>
<dbReference type="InterPro" id="IPR001845">
    <property type="entry name" value="HTH_ArsR_DNA-bd_dom"/>
</dbReference>
<evidence type="ECO:0000256" key="3">
    <source>
        <dbReference type="ARBA" id="ARBA00023163"/>
    </source>
</evidence>
<dbReference type="SMART" id="SM00418">
    <property type="entry name" value="HTH_ARSR"/>
    <property type="match status" value="1"/>
</dbReference>
<dbReference type="InterPro" id="IPR051011">
    <property type="entry name" value="Metal_resp_trans_reg"/>
</dbReference>
<gene>
    <name evidence="5" type="ORF">HDA39_004002</name>
</gene>
<keyword evidence="6" id="KW-1185">Reference proteome</keyword>
<dbReference type="GO" id="GO:0003677">
    <property type="term" value="F:DNA binding"/>
    <property type="evidence" value="ECO:0007669"/>
    <property type="project" value="UniProtKB-KW"/>
</dbReference>
<dbReference type="Proteomes" id="UP000549971">
    <property type="component" value="Unassembled WGS sequence"/>
</dbReference>
<reference evidence="5 6" key="1">
    <citation type="submission" date="2020-08" db="EMBL/GenBank/DDBJ databases">
        <title>Sequencing the genomes of 1000 actinobacteria strains.</title>
        <authorList>
            <person name="Klenk H.-P."/>
        </authorList>
    </citation>
    <scope>NUCLEOTIDE SEQUENCE [LARGE SCALE GENOMIC DNA]</scope>
    <source>
        <strain evidence="5 6">DSM 28967</strain>
    </source>
</reference>